<dbReference type="SUPFAM" id="SSF102114">
    <property type="entry name" value="Radical SAM enzymes"/>
    <property type="match status" value="1"/>
</dbReference>
<dbReference type="PANTHER" id="PTHR11228">
    <property type="entry name" value="RADICAL SAM DOMAIN PROTEIN"/>
    <property type="match status" value="1"/>
</dbReference>
<organism evidence="6 7">
    <name type="scientific">Pseudobutyrivibrio ruminis</name>
    <dbReference type="NCBI Taxonomy" id="46206"/>
    <lineage>
        <taxon>Bacteria</taxon>
        <taxon>Bacillati</taxon>
        <taxon>Bacillota</taxon>
        <taxon>Clostridia</taxon>
        <taxon>Lachnospirales</taxon>
        <taxon>Lachnospiraceae</taxon>
        <taxon>Pseudobutyrivibrio</taxon>
    </lineage>
</organism>
<evidence type="ECO:0000256" key="1">
    <source>
        <dbReference type="ARBA" id="ARBA00022691"/>
    </source>
</evidence>
<dbReference type="InterPro" id="IPR058240">
    <property type="entry name" value="rSAM_sf"/>
</dbReference>
<dbReference type="CDD" id="cd01335">
    <property type="entry name" value="Radical_SAM"/>
    <property type="match status" value="1"/>
</dbReference>
<keyword evidence="1" id="KW-0949">S-adenosyl-L-methionine</keyword>
<dbReference type="GO" id="GO:0046872">
    <property type="term" value="F:metal ion binding"/>
    <property type="evidence" value="ECO:0007669"/>
    <property type="project" value="UniProtKB-KW"/>
</dbReference>
<dbReference type="InterPro" id="IPR050377">
    <property type="entry name" value="Radical_SAM_PqqE_MftC-like"/>
</dbReference>
<evidence type="ECO:0000256" key="2">
    <source>
        <dbReference type="ARBA" id="ARBA00022723"/>
    </source>
</evidence>
<feature type="domain" description="Radical SAM core" evidence="5">
    <location>
        <begin position="90"/>
        <end position="251"/>
    </location>
</feature>
<dbReference type="RefSeq" id="WP_099392539.1">
    <property type="nucleotide sequence ID" value="NZ_PDYF01000031.1"/>
</dbReference>
<keyword evidence="2" id="KW-0479">Metal-binding</keyword>
<protein>
    <submittedName>
        <fullName evidence="6">His-Xaa-Ser system radical SAM maturase HxsC</fullName>
    </submittedName>
</protein>
<dbReference type="InterPro" id="IPR007197">
    <property type="entry name" value="rSAM"/>
</dbReference>
<dbReference type="SFLD" id="SFLDS00029">
    <property type="entry name" value="Radical_SAM"/>
    <property type="match status" value="1"/>
</dbReference>
<dbReference type="Gene3D" id="3.20.20.70">
    <property type="entry name" value="Aldolase class I"/>
    <property type="match status" value="1"/>
</dbReference>
<dbReference type="GO" id="GO:0051536">
    <property type="term" value="F:iron-sulfur cluster binding"/>
    <property type="evidence" value="ECO:0007669"/>
    <property type="project" value="UniProtKB-KW"/>
</dbReference>
<dbReference type="SFLD" id="SFLDG01067">
    <property type="entry name" value="SPASM/twitch_domain_containing"/>
    <property type="match status" value="1"/>
</dbReference>
<evidence type="ECO:0000313" key="7">
    <source>
        <dbReference type="Proteomes" id="UP000225889"/>
    </source>
</evidence>
<sequence length="368" mass="41612">MRICNDGNIDGLYKIAKTQKCQDTLLAINYRVCFVGENRLIFLPGEIEVKIASEDMDFFSSLCECDVIEVASTGQVWKRFEKKAGDNTLYITDKCNSNCIMCPMPETVRKNGLEVIPERLWELVSYMPSDLPHVTITGGEPFLAKDEMFNILDYLKRKCVSTEFLLLSNGRAFSIEGYAEKLKNTAPARFCIGIPIHGNTASLHDSISQTDGSFNQTYIGIKNLIKQDIDVEIRIVVSKLNAAHITDIAKMIVTDFPKVSSVKIMAMEMLGNAAVNQNKVWLPYDEFFDYVKDAVDILVEGLIDVAIYNMPLCLVDESYWFICKQSISDYKIRYFDKCDICKVKDACGGVFSGTYRFLEESINPINHD</sequence>
<dbReference type="EMBL" id="PDYF01000031">
    <property type="protein sequence ID" value="PHU34236.1"/>
    <property type="molecule type" value="Genomic_DNA"/>
</dbReference>
<dbReference type="InterPro" id="IPR024032">
    <property type="entry name" value="rSAM_paired_HxsC"/>
</dbReference>
<dbReference type="NCBIfam" id="TIGR03977">
    <property type="entry name" value="rSAM_pair_HxsC"/>
    <property type="match status" value="1"/>
</dbReference>
<name>A0A2G3DT73_9FIRM</name>
<dbReference type="Pfam" id="PF04055">
    <property type="entry name" value="Radical_SAM"/>
    <property type="match status" value="1"/>
</dbReference>
<evidence type="ECO:0000259" key="5">
    <source>
        <dbReference type="Pfam" id="PF04055"/>
    </source>
</evidence>
<dbReference type="GO" id="GO:0003824">
    <property type="term" value="F:catalytic activity"/>
    <property type="evidence" value="ECO:0007669"/>
    <property type="project" value="InterPro"/>
</dbReference>
<dbReference type="SFLD" id="SFLDG01103">
    <property type="entry name" value="Uncharacterised_Radical_SAM_Su"/>
    <property type="match status" value="1"/>
</dbReference>
<dbReference type="AlphaFoldDB" id="A0A2G3DT73"/>
<comment type="caution">
    <text evidence="6">The sequence shown here is derived from an EMBL/GenBank/DDBJ whole genome shotgun (WGS) entry which is preliminary data.</text>
</comment>
<reference evidence="6 7" key="2">
    <citation type="submission" date="2017-10" db="EMBL/GenBank/DDBJ databases">
        <authorList>
            <person name="Banno H."/>
            <person name="Chua N.-H."/>
        </authorList>
    </citation>
    <scope>NUCLEOTIDE SEQUENCE [LARGE SCALE GENOMIC DNA]</scope>
    <source>
        <strain evidence="6 7">JK626</strain>
    </source>
</reference>
<dbReference type="PANTHER" id="PTHR11228:SF34">
    <property type="entry name" value="TUNGSTEN-CONTAINING ALDEHYDE FERREDOXIN OXIDOREDUCTASE COFACTOR MODIFYING PROTEIN"/>
    <property type="match status" value="1"/>
</dbReference>
<accession>A0A2G3DT73</accession>
<keyword evidence="4" id="KW-0411">Iron-sulfur</keyword>
<keyword evidence="3" id="KW-0408">Iron</keyword>
<proteinExistence type="predicted"/>
<evidence type="ECO:0000256" key="4">
    <source>
        <dbReference type="ARBA" id="ARBA00023014"/>
    </source>
</evidence>
<dbReference type="InterPro" id="IPR013785">
    <property type="entry name" value="Aldolase_TIM"/>
</dbReference>
<gene>
    <name evidence="6" type="primary">hxsC</name>
    <name evidence="6" type="ORF">CSX01_11765</name>
</gene>
<reference evidence="6 7" key="1">
    <citation type="submission" date="2017-10" db="EMBL/GenBank/DDBJ databases">
        <title>Resolving the taxonomy of Roseburia spp., Eubacterium rectale and Agathobacter spp. through phylogenomic analysis.</title>
        <authorList>
            <person name="Sheridan P.O."/>
            <person name="Walker A.W."/>
            <person name="Duncan S.H."/>
            <person name="Scott K.P."/>
            <person name="Toole P.W.O."/>
            <person name="Luis P."/>
            <person name="Flint H.J."/>
        </authorList>
    </citation>
    <scope>NUCLEOTIDE SEQUENCE [LARGE SCALE GENOMIC DNA]</scope>
    <source>
        <strain evidence="6 7">JK626</strain>
    </source>
</reference>
<dbReference type="Proteomes" id="UP000225889">
    <property type="component" value="Unassembled WGS sequence"/>
</dbReference>
<evidence type="ECO:0000256" key="3">
    <source>
        <dbReference type="ARBA" id="ARBA00023004"/>
    </source>
</evidence>
<evidence type="ECO:0000313" key="6">
    <source>
        <dbReference type="EMBL" id="PHU34236.1"/>
    </source>
</evidence>